<sequence>MRTPPWERPDRIRQVRDRIWSYVSPAVAYSDPGVLDAAALLGWAASDIQQLGNRHFLLCAEAGELIDAMPSLTRRLRPAITPAEEVSHERLLGPVQWGRTYALRAASGSGQLHVTAPPRRAYQTRENELLAHVIDGIVHAGADSGWPADGRPGAPAARIAERHASAEYWQQHHALRQVQRVPPTPRTAAAVAFGRFAVRYAPAVRAYERMRQMVEDLDRTAVREAVEQTALVTASNPTLFELLTTFSVLEALAAQGWRTEPFTTFQGALRVHARHADGRTLTLHYQSVPPGLASSSRYQQTLHQHGIPGASARRPDIVLEWAGTAGPRRWLLIECKLYQDDAEGAARAALADLLGYRREFGQALAPNPQPYGLGVVWGAGLEPAAGSEVLLCTPDQLAPALQLALH</sequence>
<gene>
    <name evidence="1" type="ORF">G9H71_19895</name>
</gene>
<accession>A0ABX0H2F7</accession>
<dbReference type="EMBL" id="JAANNP010000085">
    <property type="protein sequence ID" value="NHC16051.1"/>
    <property type="molecule type" value="Genomic_DNA"/>
</dbReference>
<reference evidence="1 2" key="1">
    <citation type="submission" date="2020-03" db="EMBL/GenBank/DDBJ databases">
        <title>Two novel Motilibacter sp.</title>
        <authorList>
            <person name="Liu S."/>
        </authorList>
    </citation>
    <scope>NUCLEOTIDE SEQUENCE [LARGE SCALE GENOMIC DNA]</scope>
    <source>
        <strain evidence="1 2">E257</strain>
    </source>
</reference>
<comment type="caution">
    <text evidence="1">The sequence shown here is derived from an EMBL/GenBank/DDBJ whole genome shotgun (WGS) entry which is preliminary data.</text>
</comment>
<evidence type="ECO:0000313" key="2">
    <source>
        <dbReference type="Proteomes" id="UP000800981"/>
    </source>
</evidence>
<dbReference type="Proteomes" id="UP000800981">
    <property type="component" value="Unassembled WGS sequence"/>
</dbReference>
<proteinExistence type="predicted"/>
<evidence type="ECO:0000313" key="1">
    <source>
        <dbReference type="EMBL" id="NHC16051.1"/>
    </source>
</evidence>
<keyword evidence="2" id="KW-1185">Reference proteome</keyword>
<organism evidence="1 2">
    <name type="scientific">Motilibacter deserti</name>
    <dbReference type="NCBI Taxonomy" id="2714956"/>
    <lineage>
        <taxon>Bacteria</taxon>
        <taxon>Bacillati</taxon>
        <taxon>Actinomycetota</taxon>
        <taxon>Actinomycetes</taxon>
        <taxon>Motilibacterales</taxon>
        <taxon>Motilibacteraceae</taxon>
        <taxon>Motilibacter</taxon>
    </lineage>
</organism>
<evidence type="ECO:0008006" key="3">
    <source>
        <dbReference type="Google" id="ProtNLM"/>
    </source>
</evidence>
<protein>
    <recommendedName>
        <fullName evidence="3">5-methylcytosine-specific restriction enzyme subunit McrC</fullName>
    </recommendedName>
</protein>
<name>A0ABX0H2F7_9ACTN</name>
<dbReference type="RefSeq" id="WP_166284526.1">
    <property type="nucleotide sequence ID" value="NZ_JAANNP010000085.1"/>
</dbReference>